<evidence type="ECO:0000256" key="6">
    <source>
        <dbReference type="SAM" id="Phobius"/>
    </source>
</evidence>
<protein>
    <recommendedName>
        <fullName evidence="9">Threonine transporter RhtB</fullName>
    </recommendedName>
</protein>
<feature type="transmembrane region" description="Helical" evidence="6">
    <location>
        <begin position="161"/>
        <end position="184"/>
    </location>
</feature>
<evidence type="ECO:0000256" key="4">
    <source>
        <dbReference type="ARBA" id="ARBA00022989"/>
    </source>
</evidence>
<feature type="transmembrane region" description="Helical" evidence="6">
    <location>
        <begin position="76"/>
        <end position="95"/>
    </location>
</feature>
<feature type="transmembrane region" description="Helical" evidence="6">
    <location>
        <begin position="116"/>
        <end position="141"/>
    </location>
</feature>
<dbReference type="RefSeq" id="WP_141428232.1">
    <property type="nucleotide sequence ID" value="NZ_AP019736.1"/>
</dbReference>
<proteinExistence type="predicted"/>
<sequence length="225" mass="24522">MTFGILNDLFRGICVGVAASITVGPVAVLCIQRTLSKSRRSGIVSGIGVACADTFMAMAALFFYSMLQTQIEQYNTLLRVIGGIFVVIVGVFIFAQNPVPQIRRNRAGKTSLWQDFASIFGLTIANFIMVIPYILAFFAVFKISSGDVTGSGFSGFVRSVFVIAGFLGGATAWWTLLACVISLFRRRFRPRHMLTINHVAGLIIGILGIYTILSTFYAIFPNVGH</sequence>
<dbReference type="OrthoDB" id="7874789at2"/>
<organism evidence="7 8">
    <name type="scientific">Alistipes dispar</name>
    <dbReference type="NCBI Taxonomy" id="2585119"/>
    <lineage>
        <taxon>Bacteria</taxon>
        <taxon>Pseudomonadati</taxon>
        <taxon>Bacteroidota</taxon>
        <taxon>Bacteroidia</taxon>
        <taxon>Bacteroidales</taxon>
        <taxon>Rikenellaceae</taxon>
        <taxon>Alistipes</taxon>
    </lineage>
</organism>
<dbReference type="InterPro" id="IPR001123">
    <property type="entry name" value="LeuE-type"/>
</dbReference>
<gene>
    <name evidence="7" type="ORF">A5CPEGH6_10460</name>
</gene>
<dbReference type="Pfam" id="PF01810">
    <property type="entry name" value="LysE"/>
    <property type="match status" value="1"/>
</dbReference>
<evidence type="ECO:0000256" key="1">
    <source>
        <dbReference type="ARBA" id="ARBA00004651"/>
    </source>
</evidence>
<reference evidence="8" key="1">
    <citation type="submission" date="2019-06" db="EMBL/GenBank/DDBJ databases">
        <title>Alistipes onderdonkii subsp. vulgaris subsp. nov., Alistipes dispar sp. nov. and Alistipes communis sp. nov., isolated from human faeces, and creation of Alistipes onderdonkii subsp. onderdonkii subsp. nov.</title>
        <authorList>
            <person name="Sakamoto M."/>
            <person name="Ikeyama N."/>
            <person name="Ogata Y."/>
            <person name="Suda W."/>
            <person name="Iino T."/>
            <person name="Hattori M."/>
            <person name="Ohkuma M."/>
        </authorList>
    </citation>
    <scope>NUCLEOTIDE SEQUENCE [LARGE SCALE GENOMIC DNA]</scope>
    <source>
        <strain evidence="8">5CPEGH6</strain>
    </source>
</reference>
<dbReference type="GO" id="GO:0005886">
    <property type="term" value="C:plasma membrane"/>
    <property type="evidence" value="ECO:0007669"/>
    <property type="project" value="UniProtKB-SubCell"/>
</dbReference>
<evidence type="ECO:0000256" key="5">
    <source>
        <dbReference type="ARBA" id="ARBA00023136"/>
    </source>
</evidence>
<evidence type="ECO:0000313" key="8">
    <source>
        <dbReference type="Proteomes" id="UP000319374"/>
    </source>
</evidence>
<keyword evidence="2" id="KW-1003">Cell membrane</keyword>
<comment type="subcellular location">
    <subcellularLocation>
        <location evidence="1">Cell membrane</location>
        <topology evidence="1">Multi-pass membrane protein</topology>
    </subcellularLocation>
</comment>
<keyword evidence="3 6" id="KW-0812">Transmembrane</keyword>
<dbReference type="EMBL" id="AP019736">
    <property type="protein sequence ID" value="BBL06408.1"/>
    <property type="molecule type" value="Genomic_DNA"/>
</dbReference>
<evidence type="ECO:0000313" key="7">
    <source>
        <dbReference type="EMBL" id="BBL06408.1"/>
    </source>
</evidence>
<accession>A0A4Y1X259</accession>
<evidence type="ECO:0008006" key="9">
    <source>
        <dbReference type="Google" id="ProtNLM"/>
    </source>
</evidence>
<dbReference type="KEGG" id="ada:A5CPEGH6_10460"/>
<dbReference type="AlphaFoldDB" id="A0A4Y1X259"/>
<name>A0A4Y1X259_9BACT</name>
<feature type="transmembrane region" description="Helical" evidence="6">
    <location>
        <begin position="12"/>
        <end position="31"/>
    </location>
</feature>
<feature type="transmembrane region" description="Helical" evidence="6">
    <location>
        <begin position="196"/>
        <end position="220"/>
    </location>
</feature>
<dbReference type="PANTHER" id="PTHR30086">
    <property type="entry name" value="ARGININE EXPORTER PROTEIN ARGO"/>
    <property type="match status" value="1"/>
</dbReference>
<keyword evidence="5 6" id="KW-0472">Membrane</keyword>
<dbReference type="Proteomes" id="UP000319374">
    <property type="component" value="Chromosome"/>
</dbReference>
<keyword evidence="8" id="KW-1185">Reference proteome</keyword>
<evidence type="ECO:0000256" key="2">
    <source>
        <dbReference type="ARBA" id="ARBA00022475"/>
    </source>
</evidence>
<keyword evidence="4 6" id="KW-1133">Transmembrane helix</keyword>
<dbReference type="GO" id="GO:0015171">
    <property type="term" value="F:amino acid transmembrane transporter activity"/>
    <property type="evidence" value="ECO:0007669"/>
    <property type="project" value="TreeGrafter"/>
</dbReference>
<feature type="transmembrane region" description="Helical" evidence="6">
    <location>
        <begin position="43"/>
        <end position="64"/>
    </location>
</feature>
<dbReference type="GeneID" id="98673024"/>
<dbReference type="PANTHER" id="PTHR30086:SF20">
    <property type="entry name" value="ARGININE EXPORTER PROTEIN ARGO-RELATED"/>
    <property type="match status" value="1"/>
</dbReference>
<evidence type="ECO:0000256" key="3">
    <source>
        <dbReference type="ARBA" id="ARBA00022692"/>
    </source>
</evidence>